<keyword evidence="2" id="KW-1185">Reference proteome</keyword>
<dbReference type="Proteomes" id="UP001732700">
    <property type="component" value="Chromosome 4C"/>
</dbReference>
<evidence type="ECO:0000313" key="1">
    <source>
        <dbReference type="EnsemblPlants" id="AVESA.00010b.r2.4CG1266200.1.CDS"/>
    </source>
</evidence>
<sequence length="155" mass="16051">MESTLITRLSPLIRSPSKPRPLSSSPLAGVRRIASISFSSGSVCGVLRPRAGGVTSSVTAAAAALGEAAEPASEAILLSVQGMMCDGCAASVKRILESLPEVTSATVDYKEASAVVWTTPEVKVTEDWQKQWGEKLASHLGTCGFESSTQGQGEA</sequence>
<name>A0ACD5WQ14_AVESA</name>
<organism evidence="1 2">
    <name type="scientific">Avena sativa</name>
    <name type="common">Oat</name>
    <dbReference type="NCBI Taxonomy" id="4498"/>
    <lineage>
        <taxon>Eukaryota</taxon>
        <taxon>Viridiplantae</taxon>
        <taxon>Streptophyta</taxon>
        <taxon>Embryophyta</taxon>
        <taxon>Tracheophyta</taxon>
        <taxon>Spermatophyta</taxon>
        <taxon>Magnoliopsida</taxon>
        <taxon>Liliopsida</taxon>
        <taxon>Poales</taxon>
        <taxon>Poaceae</taxon>
        <taxon>BOP clade</taxon>
        <taxon>Pooideae</taxon>
        <taxon>Poodae</taxon>
        <taxon>Poeae</taxon>
        <taxon>Poeae Chloroplast Group 1 (Aveneae type)</taxon>
        <taxon>Aveninae</taxon>
        <taxon>Avena</taxon>
    </lineage>
</organism>
<proteinExistence type="predicted"/>
<reference evidence="1" key="2">
    <citation type="submission" date="2025-09" db="UniProtKB">
        <authorList>
            <consortium name="EnsemblPlants"/>
        </authorList>
    </citation>
    <scope>IDENTIFICATION</scope>
</reference>
<reference evidence="1" key="1">
    <citation type="submission" date="2021-05" db="EMBL/GenBank/DDBJ databases">
        <authorList>
            <person name="Scholz U."/>
            <person name="Mascher M."/>
            <person name="Fiebig A."/>
        </authorList>
    </citation>
    <scope>NUCLEOTIDE SEQUENCE [LARGE SCALE GENOMIC DNA]</scope>
</reference>
<evidence type="ECO:0000313" key="2">
    <source>
        <dbReference type="Proteomes" id="UP001732700"/>
    </source>
</evidence>
<dbReference type="EnsemblPlants" id="AVESA.00010b.r2.4CG1266200.1">
    <property type="protein sequence ID" value="AVESA.00010b.r2.4CG1266200.1.CDS"/>
    <property type="gene ID" value="AVESA.00010b.r2.4CG1266200"/>
</dbReference>
<accession>A0ACD5WQ14</accession>
<protein>
    <submittedName>
        <fullName evidence="1">Uncharacterized protein</fullName>
    </submittedName>
</protein>